<dbReference type="InterPro" id="IPR013112">
    <property type="entry name" value="FAD-bd_8"/>
</dbReference>
<dbReference type="AlphaFoldDB" id="A0AA35LT84"/>
<dbReference type="PROSITE" id="PS51384">
    <property type="entry name" value="FAD_FR"/>
    <property type="match status" value="1"/>
</dbReference>
<dbReference type="SUPFAM" id="SSF63380">
    <property type="entry name" value="Riboflavin synthase domain-like"/>
    <property type="match status" value="1"/>
</dbReference>
<dbReference type="InterPro" id="IPR017927">
    <property type="entry name" value="FAD-bd_FR_type"/>
</dbReference>
<keyword evidence="5" id="KW-1003">Cell membrane</keyword>
<feature type="domain" description="FAD-binding FR-type" evidence="14">
    <location>
        <begin position="286"/>
        <end position="404"/>
    </location>
</feature>
<dbReference type="Gene3D" id="2.40.30.10">
    <property type="entry name" value="Translation factors"/>
    <property type="match status" value="1"/>
</dbReference>
<evidence type="ECO:0000256" key="2">
    <source>
        <dbReference type="ARBA" id="ARBA00006278"/>
    </source>
</evidence>
<evidence type="ECO:0000256" key="1">
    <source>
        <dbReference type="ARBA" id="ARBA00004651"/>
    </source>
</evidence>
<keyword evidence="16" id="KW-1185">Reference proteome</keyword>
<dbReference type="Gene3D" id="3.40.50.80">
    <property type="entry name" value="Nucleotide-binding domain of ferredoxin-NADP reductase (FNR) module"/>
    <property type="match status" value="1"/>
</dbReference>
<comment type="similarity">
    <text evidence="2">Belongs to the ferric reductase (FRE) family.</text>
</comment>
<keyword evidence="8 13" id="KW-1133">Transmembrane helix</keyword>
<dbReference type="InterPro" id="IPR013130">
    <property type="entry name" value="Fe3_Rdtase_TM_dom"/>
</dbReference>
<keyword evidence="7" id="KW-0249">Electron transport</keyword>
<organism evidence="15 16">
    <name type="scientific">Clonostachys chloroleuca</name>
    <dbReference type="NCBI Taxonomy" id="1926264"/>
    <lineage>
        <taxon>Eukaryota</taxon>
        <taxon>Fungi</taxon>
        <taxon>Dikarya</taxon>
        <taxon>Ascomycota</taxon>
        <taxon>Pezizomycotina</taxon>
        <taxon>Sordariomycetes</taxon>
        <taxon>Hypocreomycetidae</taxon>
        <taxon>Hypocreales</taxon>
        <taxon>Bionectriaceae</taxon>
        <taxon>Clonostachys</taxon>
    </lineage>
</organism>
<dbReference type="Pfam" id="PF01794">
    <property type="entry name" value="Ferric_reduct"/>
    <property type="match status" value="1"/>
</dbReference>
<dbReference type="PANTHER" id="PTHR32361:SF24">
    <property type="entry name" value="REDUCTASE, PUTATIVE (AFU_ORTHOLOGUE AFUA_3G10820)-RELATED"/>
    <property type="match status" value="1"/>
</dbReference>
<evidence type="ECO:0000256" key="7">
    <source>
        <dbReference type="ARBA" id="ARBA00022982"/>
    </source>
</evidence>
<evidence type="ECO:0000256" key="6">
    <source>
        <dbReference type="ARBA" id="ARBA00022692"/>
    </source>
</evidence>
<dbReference type="GO" id="GO:0006826">
    <property type="term" value="P:iron ion transport"/>
    <property type="evidence" value="ECO:0007669"/>
    <property type="project" value="TreeGrafter"/>
</dbReference>
<keyword evidence="10" id="KW-0406">Ion transport</keyword>
<comment type="caution">
    <text evidence="15">The sequence shown here is derived from an EMBL/GenBank/DDBJ whole genome shotgun (WGS) entry which is preliminary data.</text>
</comment>
<dbReference type="InterPro" id="IPR013121">
    <property type="entry name" value="Fe_red_NAD-bd_6"/>
</dbReference>
<dbReference type="Pfam" id="PF08030">
    <property type="entry name" value="NAD_binding_6"/>
    <property type="match status" value="1"/>
</dbReference>
<dbReference type="EC" id="1.16.1.9" evidence="3"/>
<dbReference type="SFLD" id="SFLDS00052">
    <property type="entry name" value="Ferric_Reductase_Domain"/>
    <property type="match status" value="1"/>
</dbReference>
<sequence length="557" mass="62405">MQVNDFLPYGLLIACGSFILITVIWKAIHDCIRFFRTVLCINDPNQRWFAKPSIYLGLLKRHLIYAPILKRRHAQGIQLSSITKTGSFPTRLQLFLIVTYLAMNVALTTIQTHSNGPYKEFAALIRHRLGILATLNMIPLFILASRNNILVQLLGIPFDTHILLHRWLGRIVAVEALGHTIAHLAGYHFTKESLTLMVSPSKPLLFWGFVGSLSFLLICIQASSPLRHAFYETFKLLHICLVVLSVYALWRHLKLGDLPELKYVYAIIAVWVADHLLRAIRLVLFNIGRSVTGTSIEALAGDVCRVTVTLSPSWQVQPGQHVYLYLPLIGLLQSHPFSIAWATKVGPSTHDTEENIAQKQQISFIIRARTGMTETLYRKAASAPNRKLTTTCFLEGPYGSGPSLASYGTVMLLAGGVGITQQLLYVKSLLAGYSEGTVATRRILLVWSTRHPEHLEWIEPWISEVSAMNERNQILQVMLFISKPVASSDRLPSNSIVEVFRGRPDIDTMIAIEQERQIGAMVVSTCGPGELGDTVRYTVRKLQGRSTIDLVEDAYSW</sequence>
<dbReference type="GO" id="GO:0052851">
    <property type="term" value="F:ferric-chelate reductase (NADPH) activity"/>
    <property type="evidence" value="ECO:0007669"/>
    <property type="project" value="UniProtKB-EC"/>
</dbReference>
<evidence type="ECO:0000256" key="3">
    <source>
        <dbReference type="ARBA" id="ARBA00012668"/>
    </source>
</evidence>
<keyword evidence="6 13" id="KW-0812">Transmembrane</keyword>
<dbReference type="CDD" id="cd06186">
    <property type="entry name" value="NOX_Duox_like_FAD_NADP"/>
    <property type="match status" value="1"/>
</dbReference>
<dbReference type="PANTHER" id="PTHR32361">
    <property type="entry name" value="FERRIC/CUPRIC REDUCTASE TRANSMEMBRANE COMPONENT"/>
    <property type="match status" value="1"/>
</dbReference>
<dbReference type="SUPFAM" id="SSF52343">
    <property type="entry name" value="Ferredoxin reductase-like, C-terminal NADP-linked domain"/>
    <property type="match status" value="1"/>
</dbReference>
<evidence type="ECO:0000256" key="13">
    <source>
        <dbReference type="SAM" id="Phobius"/>
    </source>
</evidence>
<feature type="transmembrane region" description="Helical" evidence="13">
    <location>
        <begin position="204"/>
        <end position="222"/>
    </location>
</feature>
<accession>A0AA35LT84</accession>
<evidence type="ECO:0000259" key="14">
    <source>
        <dbReference type="PROSITE" id="PS51384"/>
    </source>
</evidence>
<feature type="transmembrane region" description="Helical" evidence="13">
    <location>
        <begin position="94"/>
        <end position="113"/>
    </location>
</feature>
<feature type="transmembrane region" description="Helical" evidence="13">
    <location>
        <begin position="6"/>
        <end position="28"/>
    </location>
</feature>
<keyword evidence="11 13" id="KW-0472">Membrane</keyword>
<dbReference type="InterPro" id="IPR051410">
    <property type="entry name" value="Ferric/Cupric_Reductase"/>
</dbReference>
<feature type="transmembrane region" description="Helical" evidence="13">
    <location>
        <begin position="234"/>
        <end position="250"/>
    </location>
</feature>
<feature type="transmembrane region" description="Helical" evidence="13">
    <location>
        <begin position="167"/>
        <end position="189"/>
    </location>
</feature>
<dbReference type="GO" id="GO:0006879">
    <property type="term" value="P:intracellular iron ion homeostasis"/>
    <property type="evidence" value="ECO:0007669"/>
    <property type="project" value="TreeGrafter"/>
</dbReference>
<keyword evidence="9" id="KW-0560">Oxidoreductase</keyword>
<dbReference type="Pfam" id="PF08022">
    <property type="entry name" value="FAD_binding_8"/>
    <property type="match status" value="1"/>
</dbReference>
<evidence type="ECO:0000313" key="16">
    <source>
        <dbReference type="Proteomes" id="UP001160390"/>
    </source>
</evidence>
<evidence type="ECO:0000256" key="4">
    <source>
        <dbReference type="ARBA" id="ARBA00022448"/>
    </source>
</evidence>
<dbReference type="EMBL" id="CABFNP030000633">
    <property type="protein sequence ID" value="CAI6068454.1"/>
    <property type="molecule type" value="Genomic_DNA"/>
</dbReference>
<evidence type="ECO:0000256" key="9">
    <source>
        <dbReference type="ARBA" id="ARBA00023002"/>
    </source>
</evidence>
<evidence type="ECO:0000256" key="10">
    <source>
        <dbReference type="ARBA" id="ARBA00023065"/>
    </source>
</evidence>
<dbReference type="GO" id="GO:0005886">
    <property type="term" value="C:plasma membrane"/>
    <property type="evidence" value="ECO:0007669"/>
    <property type="project" value="UniProtKB-SubCell"/>
</dbReference>
<dbReference type="GO" id="GO:0015677">
    <property type="term" value="P:copper ion import"/>
    <property type="evidence" value="ECO:0007669"/>
    <property type="project" value="TreeGrafter"/>
</dbReference>
<proteinExistence type="inferred from homology"/>
<evidence type="ECO:0000256" key="12">
    <source>
        <dbReference type="ARBA" id="ARBA00048483"/>
    </source>
</evidence>
<feature type="transmembrane region" description="Helical" evidence="13">
    <location>
        <begin position="125"/>
        <end position="146"/>
    </location>
</feature>
<dbReference type="Proteomes" id="UP001160390">
    <property type="component" value="Unassembled WGS sequence"/>
</dbReference>
<dbReference type="InterPro" id="IPR017938">
    <property type="entry name" value="Riboflavin_synthase-like_b-brl"/>
</dbReference>
<reference evidence="15" key="1">
    <citation type="submission" date="2023-01" db="EMBL/GenBank/DDBJ databases">
        <authorList>
            <person name="Piombo E."/>
        </authorList>
    </citation>
    <scope>NUCLEOTIDE SEQUENCE</scope>
</reference>
<dbReference type="InterPro" id="IPR039261">
    <property type="entry name" value="FNR_nucleotide-bd"/>
</dbReference>
<keyword evidence="4" id="KW-0813">Transport</keyword>
<protein>
    <recommendedName>
        <fullName evidence="3">ferric-chelate reductase (NADPH)</fullName>
        <ecNumber evidence="3">1.16.1.9</ecNumber>
    </recommendedName>
</protein>
<dbReference type="SFLD" id="SFLDG01168">
    <property type="entry name" value="Ferric_reductase_subgroup_(FRE"/>
    <property type="match status" value="1"/>
</dbReference>
<evidence type="ECO:0000256" key="5">
    <source>
        <dbReference type="ARBA" id="ARBA00022475"/>
    </source>
</evidence>
<evidence type="ECO:0000313" key="15">
    <source>
        <dbReference type="EMBL" id="CAI6068454.1"/>
    </source>
</evidence>
<comment type="subcellular location">
    <subcellularLocation>
        <location evidence="1">Cell membrane</location>
        <topology evidence="1">Multi-pass membrane protein</topology>
    </subcellularLocation>
</comment>
<evidence type="ECO:0000256" key="11">
    <source>
        <dbReference type="ARBA" id="ARBA00023136"/>
    </source>
</evidence>
<comment type="catalytic activity">
    <reaction evidence="12">
        <text>2 a Fe(II)-siderophore + NADP(+) + H(+) = 2 a Fe(III)-siderophore + NADPH</text>
        <dbReference type="Rhea" id="RHEA:28795"/>
        <dbReference type="Rhea" id="RHEA-COMP:11342"/>
        <dbReference type="Rhea" id="RHEA-COMP:11344"/>
        <dbReference type="ChEBI" id="CHEBI:15378"/>
        <dbReference type="ChEBI" id="CHEBI:29033"/>
        <dbReference type="ChEBI" id="CHEBI:29034"/>
        <dbReference type="ChEBI" id="CHEBI:57783"/>
        <dbReference type="ChEBI" id="CHEBI:58349"/>
        <dbReference type="EC" id="1.16.1.9"/>
    </reaction>
</comment>
<name>A0AA35LT84_9HYPO</name>
<evidence type="ECO:0000256" key="8">
    <source>
        <dbReference type="ARBA" id="ARBA00022989"/>
    </source>
</evidence>
<gene>
    <name evidence="15" type="ORF">CCHLO57077_00017745</name>
</gene>